<dbReference type="Proteomes" id="UP000021315">
    <property type="component" value="Unassembled WGS sequence"/>
</dbReference>
<keyword evidence="2" id="KW-1185">Reference proteome</keyword>
<dbReference type="EMBL" id="JDST02000078">
    <property type="protein sequence ID" value="KFB75641.1"/>
    <property type="molecule type" value="Genomic_DNA"/>
</dbReference>
<dbReference type="AlphaFoldDB" id="A0A080M3L6"/>
<organism evidence="1 2">
    <name type="scientific">Candidatus Accumulibacter cognatus</name>
    <dbReference type="NCBI Taxonomy" id="2954383"/>
    <lineage>
        <taxon>Bacteria</taxon>
        <taxon>Pseudomonadati</taxon>
        <taxon>Pseudomonadota</taxon>
        <taxon>Betaproteobacteria</taxon>
        <taxon>Candidatus Accumulibacter</taxon>
    </lineage>
</organism>
<gene>
    <name evidence="1" type="ORF">AW06_003256</name>
</gene>
<reference evidence="1" key="1">
    <citation type="submission" date="2014-02" db="EMBL/GenBank/DDBJ databases">
        <title>Expanding our view of genomic diversity in Candidatus Accumulibacter clades.</title>
        <authorList>
            <person name="Skennerton C.T."/>
            <person name="Barr J.J."/>
            <person name="Slater F.R."/>
            <person name="Bond P.L."/>
            <person name="Tyson G.W."/>
        </authorList>
    </citation>
    <scope>NUCLEOTIDE SEQUENCE [LARGE SCALE GENOMIC DNA]</scope>
</reference>
<evidence type="ECO:0000313" key="2">
    <source>
        <dbReference type="Proteomes" id="UP000021315"/>
    </source>
</evidence>
<protein>
    <submittedName>
        <fullName evidence="1">Uncharacterized protein</fullName>
    </submittedName>
</protein>
<sequence length="77" mass="8752">MLFSWHRDVIIGDAFLRPKAGLFHINIGSGLRIEADEVAENSLPVEFADCLMRVGDRQALVRYVDVRRLAVGQDQRQ</sequence>
<proteinExistence type="predicted"/>
<name>A0A080M3L6_9PROT</name>
<comment type="caution">
    <text evidence="1">The sequence shown here is derived from an EMBL/GenBank/DDBJ whole genome shotgun (WGS) entry which is preliminary data.</text>
</comment>
<accession>A0A080M3L6</accession>
<evidence type="ECO:0000313" key="1">
    <source>
        <dbReference type="EMBL" id="KFB75641.1"/>
    </source>
</evidence>